<organism evidence="3 4">
    <name type="scientific">Pigmentiphaga litoralis</name>
    <dbReference type="NCBI Taxonomy" id="516702"/>
    <lineage>
        <taxon>Bacteria</taxon>
        <taxon>Pseudomonadati</taxon>
        <taxon>Pseudomonadota</taxon>
        <taxon>Betaproteobacteria</taxon>
        <taxon>Burkholderiales</taxon>
        <taxon>Alcaligenaceae</taxon>
        <taxon>Pigmentiphaga</taxon>
    </lineage>
</organism>
<dbReference type="PANTHER" id="PTHR42928:SF5">
    <property type="entry name" value="BLR1237 PROTEIN"/>
    <property type="match status" value="1"/>
</dbReference>
<dbReference type="InterPro" id="IPR005064">
    <property type="entry name" value="BUG"/>
</dbReference>
<dbReference type="AlphaFoldDB" id="A0A7Y9LNW1"/>
<dbReference type="PIRSF" id="PIRSF017082">
    <property type="entry name" value="YflP"/>
    <property type="match status" value="1"/>
</dbReference>
<evidence type="ECO:0000256" key="1">
    <source>
        <dbReference type="ARBA" id="ARBA00006987"/>
    </source>
</evidence>
<dbReference type="RefSeq" id="WP_179587450.1">
    <property type="nucleotide sequence ID" value="NZ_JACBYR010000001.1"/>
</dbReference>
<keyword evidence="4" id="KW-1185">Reference proteome</keyword>
<dbReference type="Proteomes" id="UP000542125">
    <property type="component" value="Unassembled WGS sequence"/>
</dbReference>
<dbReference type="Gene3D" id="3.40.190.150">
    <property type="entry name" value="Bordetella uptake gene, domain 1"/>
    <property type="match status" value="1"/>
</dbReference>
<keyword evidence="2" id="KW-0732">Signal</keyword>
<comment type="similarity">
    <text evidence="1">Belongs to the UPF0065 (bug) family.</text>
</comment>
<evidence type="ECO:0000256" key="2">
    <source>
        <dbReference type="SAM" id="SignalP"/>
    </source>
</evidence>
<feature type="signal peptide" evidence="2">
    <location>
        <begin position="1"/>
        <end position="26"/>
    </location>
</feature>
<dbReference type="Pfam" id="PF03401">
    <property type="entry name" value="TctC"/>
    <property type="match status" value="1"/>
</dbReference>
<comment type="caution">
    <text evidence="3">The sequence shown here is derived from an EMBL/GenBank/DDBJ whole genome shotgun (WGS) entry which is preliminary data.</text>
</comment>
<sequence length="329" mass="34550">MLARTYLIASLAVSAVIAMLPLKASAEAAAAAYPAKPIRLVFPWTSGGSLSDLTRSLADGLSQRLGQPVVVDYKPGASSTIAAGLVARAAPDGYTLLIGGNPTYAINQFTHRHLPYDPAVDLAPIALVASAPFFVMTGPSLPVSNFNELLAYARSHPGKLSYGTPGIGSVPHLSVVRFAEQAGLDLVHVPYNGQSQFMTDLMGGHIDLVFSAAGFQYIQSGKVNGLAVTSTQRVASVPSIPTVAEAGVKGFDAEVWWGIAAPRGTPPAIVDKLNVAINTIIGDPAFKKRFDEAGYRFEPGTPAQFATRIQGEIPVWRNVVARANLTGGE</sequence>
<evidence type="ECO:0000313" key="4">
    <source>
        <dbReference type="Proteomes" id="UP000542125"/>
    </source>
</evidence>
<gene>
    <name evidence="3" type="ORF">FHW18_002939</name>
</gene>
<dbReference type="EMBL" id="JACBYR010000001">
    <property type="protein sequence ID" value="NYE83668.1"/>
    <property type="molecule type" value="Genomic_DNA"/>
</dbReference>
<dbReference type="SUPFAM" id="SSF53850">
    <property type="entry name" value="Periplasmic binding protein-like II"/>
    <property type="match status" value="1"/>
</dbReference>
<dbReference type="PANTHER" id="PTHR42928">
    <property type="entry name" value="TRICARBOXYLATE-BINDING PROTEIN"/>
    <property type="match status" value="1"/>
</dbReference>
<accession>A0A7Y9LNW1</accession>
<evidence type="ECO:0000313" key="3">
    <source>
        <dbReference type="EMBL" id="NYE83668.1"/>
    </source>
</evidence>
<feature type="chain" id="PRO_5031066344" evidence="2">
    <location>
        <begin position="27"/>
        <end position="329"/>
    </location>
</feature>
<dbReference type="InterPro" id="IPR042100">
    <property type="entry name" value="Bug_dom1"/>
</dbReference>
<reference evidence="3 4" key="1">
    <citation type="submission" date="2020-07" db="EMBL/GenBank/DDBJ databases">
        <title>Genomic Encyclopedia of Type Strains, Phase IV (KMG-V): Genome sequencing to study the core and pangenomes of soil and plant-associated prokaryotes.</title>
        <authorList>
            <person name="Whitman W."/>
        </authorList>
    </citation>
    <scope>NUCLEOTIDE SEQUENCE [LARGE SCALE GENOMIC DNA]</scope>
    <source>
        <strain evidence="3 4">SAS40</strain>
    </source>
</reference>
<keyword evidence="3" id="KW-0675">Receptor</keyword>
<dbReference type="CDD" id="cd13578">
    <property type="entry name" value="PBP2_Bug27"/>
    <property type="match status" value="1"/>
</dbReference>
<dbReference type="Gene3D" id="3.40.190.10">
    <property type="entry name" value="Periplasmic binding protein-like II"/>
    <property type="match status" value="1"/>
</dbReference>
<proteinExistence type="inferred from homology"/>
<name>A0A7Y9LNW1_9BURK</name>
<protein>
    <submittedName>
        <fullName evidence="3">Tripartite-type tricarboxylate transporter receptor subunit TctC</fullName>
    </submittedName>
</protein>